<feature type="compositionally biased region" description="Basic and acidic residues" evidence="1">
    <location>
        <begin position="163"/>
        <end position="179"/>
    </location>
</feature>
<feature type="compositionally biased region" description="Basic and acidic residues" evidence="1">
    <location>
        <begin position="196"/>
        <end position="215"/>
    </location>
</feature>
<feature type="compositionally biased region" description="Polar residues" evidence="1">
    <location>
        <begin position="701"/>
        <end position="710"/>
    </location>
</feature>
<feature type="compositionally biased region" description="Basic and acidic residues" evidence="1">
    <location>
        <begin position="319"/>
        <end position="343"/>
    </location>
</feature>
<feature type="compositionally biased region" description="Basic and acidic residues" evidence="1">
    <location>
        <begin position="743"/>
        <end position="761"/>
    </location>
</feature>
<evidence type="ECO:0000313" key="4">
    <source>
        <dbReference type="RefSeq" id="XP_005092461.1"/>
    </source>
</evidence>
<feature type="compositionally biased region" description="Low complexity" evidence="1">
    <location>
        <begin position="352"/>
        <end position="363"/>
    </location>
</feature>
<feature type="compositionally biased region" description="Polar residues" evidence="1">
    <location>
        <begin position="419"/>
        <end position="432"/>
    </location>
</feature>
<evidence type="ECO:0000313" key="3">
    <source>
        <dbReference type="Proteomes" id="UP000694888"/>
    </source>
</evidence>
<feature type="compositionally biased region" description="Basic residues" evidence="1">
    <location>
        <begin position="90"/>
        <end position="106"/>
    </location>
</feature>
<feature type="transmembrane region" description="Helical" evidence="2">
    <location>
        <begin position="6"/>
        <end position="32"/>
    </location>
</feature>
<dbReference type="GeneID" id="101860874"/>
<feature type="compositionally biased region" description="Basic and acidic residues" evidence="1">
    <location>
        <begin position="674"/>
        <end position="685"/>
    </location>
</feature>
<feature type="compositionally biased region" description="Polar residues" evidence="1">
    <location>
        <begin position="557"/>
        <end position="569"/>
    </location>
</feature>
<feature type="compositionally biased region" description="Basic and acidic residues" evidence="1">
    <location>
        <begin position="39"/>
        <end position="59"/>
    </location>
</feature>
<feature type="compositionally biased region" description="Acidic residues" evidence="1">
    <location>
        <begin position="123"/>
        <end position="132"/>
    </location>
</feature>
<evidence type="ECO:0000256" key="1">
    <source>
        <dbReference type="SAM" id="MobiDB-lite"/>
    </source>
</evidence>
<protein>
    <submittedName>
        <fullName evidence="4">Nucleolar and coiled-body phosphoprotein 1</fullName>
    </submittedName>
</protein>
<proteinExistence type="predicted"/>
<evidence type="ECO:0000256" key="2">
    <source>
        <dbReference type="SAM" id="Phobius"/>
    </source>
</evidence>
<keyword evidence="2" id="KW-0472">Membrane</keyword>
<gene>
    <name evidence="4" type="primary">LOC101860874</name>
</gene>
<feature type="compositionally biased region" description="Polar residues" evidence="1">
    <location>
        <begin position="615"/>
        <end position="630"/>
    </location>
</feature>
<keyword evidence="3" id="KW-1185">Reference proteome</keyword>
<feature type="compositionally biased region" description="Low complexity" evidence="1">
    <location>
        <begin position="222"/>
        <end position="239"/>
    </location>
</feature>
<feature type="compositionally biased region" description="Polar residues" evidence="1">
    <location>
        <begin position="532"/>
        <end position="550"/>
    </location>
</feature>
<feature type="compositionally biased region" description="Polar residues" evidence="1">
    <location>
        <begin position="732"/>
        <end position="742"/>
    </location>
</feature>
<reference evidence="4" key="1">
    <citation type="submission" date="2025-08" db="UniProtKB">
        <authorList>
            <consortium name="RefSeq"/>
        </authorList>
    </citation>
    <scope>IDENTIFICATION</scope>
</reference>
<keyword evidence="2" id="KW-1133">Transmembrane helix</keyword>
<dbReference type="Proteomes" id="UP000694888">
    <property type="component" value="Unplaced"/>
</dbReference>
<keyword evidence="2" id="KW-0812">Transmembrane</keyword>
<sequence>MPEVTVTSLLFSTVCAPIAIIIMTSIFLCCWGRKSSAEIKDKGQPVKEKSPSPQAEEKNGTTGPGNNFVSSSEDLGDFSAVQRETEILRSYRRPQAPRKKGRHSRAPRAMTQSMEQLDVFGELAEEDDEQSPLEDLAQEKAERQPLVGAAQKEESDEKEEEEVTIRDNTDKNQDKRDTRSSMLADIEQTLASMHLQQEEGQQKQQADGDGKEDAKPTLSPIASVSSEAASVVAAATSAAGELTNVEAPSNDVFEESATSKSIEAAEGDNIVVEVKRGDGEDKEQDTDGEDKLANDKPAVGAKGSDKDSNNAALLPPETSGKEKEEEGKEESKTKAKDVSEEKGQTAVEVQKASAAETSAAQSEGKQGDDDGENEAPSIPVEAPLTKVSTPPQAAKISNTAEKSPNADPIVPVSEEMTRSSDLSTEATPSSSDIPHKAKVGHAKVPPKVSPKPSPKARAAAEAVVALRLSGLEQDLGGQGEAAVSGGTSVVVSTASPSSEAKKAGVEHVKITPLGNSALKNNDSVKPDKNEPVITSTTTLNSMPPTTPVKSSIKDSTNKSASDALTKSPTPHQPKQPVSGIPTKSGAGSKPTSPVVSSPTREAPPPSNVATPGMKTIQTPTPKTTDATSKPANKAEEDSDSGVSAALTPKPQPNSEKTLPAANKGAAEQQQTEDITDKAEKADTKELTTPIVESSTEEKNSQAESPVNNSEAPIADKPTSLALADGDEPVDTTAEQKPQLESPSETKDTPGRQRRESDEGKGKRSKIPLRAGSKSRSSPPKSPSEEKPEESEST</sequence>
<feature type="compositionally biased region" description="Polar residues" evidence="1">
    <location>
        <begin position="60"/>
        <end position="73"/>
    </location>
</feature>
<name>A0ABM0JFF3_APLCA</name>
<feature type="compositionally biased region" description="Polar residues" evidence="1">
    <location>
        <begin position="386"/>
        <end position="402"/>
    </location>
</feature>
<feature type="region of interest" description="Disordered" evidence="1">
    <location>
        <begin position="39"/>
        <end position="456"/>
    </location>
</feature>
<accession>A0ABM0JFF3</accession>
<feature type="compositionally biased region" description="Low complexity" evidence="1">
    <location>
        <begin position="590"/>
        <end position="599"/>
    </location>
</feature>
<organism evidence="3 4">
    <name type="scientific">Aplysia californica</name>
    <name type="common">California sea hare</name>
    <dbReference type="NCBI Taxonomy" id="6500"/>
    <lineage>
        <taxon>Eukaryota</taxon>
        <taxon>Metazoa</taxon>
        <taxon>Spiralia</taxon>
        <taxon>Lophotrochozoa</taxon>
        <taxon>Mollusca</taxon>
        <taxon>Gastropoda</taxon>
        <taxon>Heterobranchia</taxon>
        <taxon>Euthyneura</taxon>
        <taxon>Tectipleura</taxon>
        <taxon>Aplysiida</taxon>
        <taxon>Aplysioidea</taxon>
        <taxon>Aplysiidae</taxon>
        <taxon>Aplysia</taxon>
    </lineage>
</organism>
<feature type="region of interest" description="Disordered" evidence="1">
    <location>
        <begin position="512"/>
        <end position="793"/>
    </location>
</feature>
<dbReference type="RefSeq" id="XP_005092461.1">
    <property type="nucleotide sequence ID" value="XM_005092404.2"/>
</dbReference>